<gene>
    <name evidence="1" type="ORF">Anas_08694</name>
</gene>
<name>A0A5N5SK47_9CRUS</name>
<comment type="caution">
    <text evidence="1">The sequence shown here is derived from an EMBL/GenBank/DDBJ whole genome shotgun (WGS) entry which is preliminary data.</text>
</comment>
<reference evidence="1 2" key="1">
    <citation type="journal article" date="2019" name="PLoS Biol.">
        <title>Sex chromosomes control vertical transmission of feminizing Wolbachia symbionts in an isopod.</title>
        <authorList>
            <person name="Becking T."/>
            <person name="Chebbi M.A."/>
            <person name="Giraud I."/>
            <person name="Moumen B."/>
            <person name="Laverre T."/>
            <person name="Caubet Y."/>
            <person name="Peccoud J."/>
            <person name="Gilbert C."/>
            <person name="Cordaux R."/>
        </authorList>
    </citation>
    <scope>NUCLEOTIDE SEQUENCE [LARGE SCALE GENOMIC DNA]</scope>
    <source>
        <strain evidence="1">ANa2</strain>
        <tissue evidence="1">Whole body excluding digestive tract and cuticle</tissue>
    </source>
</reference>
<sequence>MEDLKENGHMPPLGEIPTKEINLKESSAAGLDRKSQFSQHQTLSEIWKNCVATLCTGLADLDAEWTRHWEEFDQREDEELRSLECVLQESEELNKSCNQQLVLDFLGAEICPLTIQGLHSSLLTLASSFRG</sequence>
<proteinExistence type="predicted"/>
<dbReference type="Proteomes" id="UP000326759">
    <property type="component" value="Unassembled WGS sequence"/>
</dbReference>
<dbReference type="AlphaFoldDB" id="A0A5N5SK47"/>
<dbReference type="EMBL" id="SEYY01024063">
    <property type="protein sequence ID" value="KAB7494423.1"/>
    <property type="molecule type" value="Genomic_DNA"/>
</dbReference>
<evidence type="ECO:0000313" key="2">
    <source>
        <dbReference type="Proteomes" id="UP000326759"/>
    </source>
</evidence>
<keyword evidence="2" id="KW-1185">Reference proteome</keyword>
<dbReference type="OrthoDB" id="10297120at2759"/>
<accession>A0A5N5SK47</accession>
<evidence type="ECO:0000313" key="1">
    <source>
        <dbReference type="EMBL" id="KAB7494423.1"/>
    </source>
</evidence>
<protein>
    <submittedName>
        <fullName evidence="1">Uncharacterized protein</fullName>
    </submittedName>
</protein>
<organism evidence="1 2">
    <name type="scientific">Armadillidium nasatum</name>
    <dbReference type="NCBI Taxonomy" id="96803"/>
    <lineage>
        <taxon>Eukaryota</taxon>
        <taxon>Metazoa</taxon>
        <taxon>Ecdysozoa</taxon>
        <taxon>Arthropoda</taxon>
        <taxon>Crustacea</taxon>
        <taxon>Multicrustacea</taxon>
        <taxon>Malacostraca</taxon>
        <taxon>Eumalacostraca</taxon>
        <taxon>Peracarida</taxon>
        <taxon>Isopoda</taxon>
        <taxon>Oniscidea</taxon>
        <taxon>Crinocheta</taxon>
        <taxon>Armadillidiidae</taxon>
        <taxon>Armadillidium</taxon>
    </lineage>
</organism>